<sequence length="198" mass="21474">MTFPRGDSLTGMGRIVSNFFISLDGVVESPDQWHFDYFSDEMGAVIGSGMATCAGFLMGRKLYEEWSAYWTTNTDDDGFGPFINAIPKYVVSTTLTEATWHNTTLVTGTPEEIQTQLSEIRASADGDIGVSGSATLVRSLLAMGLLDTLALLVHPVAVGSGDRLFQDSPKIPLRLLSSTTIEHGVLHLEYTPAEQPQP</sequence>
<dbReference type="Pfam" id="PF01872">
    <property type="entry name" value="RibD_C"/>
    <property type="match status" value="1"/>
</dbReference>
<dbReference type="PANTHER" id="PTHR38011">
    <property type="entry name" value="DIHYDROFOLATE REDUCTASE FAMILY PROTEIN (AFU_ORTHOLOGUE AFUA_8G06820)"/>
    <property type="match status" value="1"/>
</dbReference>
<dbReference type="SUPFAM" id="SSF53597">
    <property type="entry name" value="Dihydrofolate reductase-like"/>
    <property type="match status" value="1"/>
</dbReference>
<accession>A0A1I3E247</accession>
<dbReference type="EMBL" id="FOQG01000003">
    <property type="protein sequence ID" value="SFH93046.1"/>
    <property type="molecule type" value="Genomic_DNA"/>
</dbReference>
<reference evidence="2 3" key="1">
    <citation type="submission" date="2016-10" db="EMBL/GenBank/DDBJ databases">
        <authorList>
            <person name="de Groot N.N."/>
        </authorList>
    </citation>
    <scope>NUCLEOTIDE SEQUENCE [LARGE SCALE GENOMIC DNA]</scope>
    <source>
        <strain evidence="2 3">CGMCC 1.11156</strain>
    </source>
</reference>
<dbReference type="InterPro" id="IPR050765">
    <property type="entry name" value="Riboflavin_Biosynth_HTPR"/>
</dbReference>
<evidence type="ECO:0000313" key="2">
    <source>
        <dbReference type="EMBL" id="SFH93046.1"/>
    </source>
</evidence>
<dbReference type="InterPro" id="IPR002734">
    <property type="entry name" value="RibDG_C"/>
</dbReference>
<name>A0A1I3E247_9ACTN</name>
<protein>
    <submittedName>
        <fullName evidence="2">Dihydrofolate reductase</fullName>
    </submittedName>
</protein>
<feature type="domain" description="Bacterial bifunctional deaminase-reductase C-terminal" evidence="1">
    <location>
        <begin position="15"/>
        <end position="186"/>
    </location>
</feature>
<dbReference type="Gene3D" id="3.40.430.10">
    <property type="entry name" value="Dihydrofolate Reductase, subunit A"/>
    <property type="match status" value="1"/>
</dbReference>
<gene>
    <name evidence="2" type="ORF">SAMN05216561_103186</name>
</gene>
<keyword evidence="3" id="KW-1185">Reference proteome</keyword>
<dbReference type="Proteomes" id="UP000198649">
    <property type="component" value="Unassembled WGS sequence"/>
</dbReference>
<dbReference type="GO" id="GO:0009231">
    <property type="term" value="P:riboflavin biosynthetic process"/>
    <property type="evidence" value="ECO:0007669"/>
    <property type="project" value="InterPro"/>
</dbReference>
<dbReference type="InterPro" id="IPR024072">
    <property type="entry name" value="DHFR-like_dom_sf"/>
</dbReference>
<proteinExistence type="predicted"/>
<evidence type="ECO:0000259" key="1">
    <source>
        <dbReference type="Pfam" id="PF01872"/>
    </source>
</evidence>
<organism evidence="2 3">
    <name type="scientific">Nocardioides psychrotolerans</name>
    <dbReference type="NCBI Taxonomy" id="1005945"/>
    <lineage>
        <taxon>Bacteria</taxon>
        <taxon>Bacillati</taxon>
        <taxon>Actinomycetota</taxon>
        <taxon>Actinomycetes</taxon>
        <taxon>Propionibacteriales</taxon>
        <taxon>Nocardioidaceae</taxon>
        <taxon>Nocardioides</taxon>
    </lineage>
</organism>
<dbReference type="STRING" id="1005945.SAMN05216561_103186"/>
<dbReference type="GO" id="GO:0008703">
    <property type="term" value="F:5-amino-6-(5-phosphoribosylamino)uracil reductase activity"/>
    <property type="evidence" value="ECO:0007669"/>
    <property type="project" value="InterPro"/>
</dbReference>
<dbReference type="PANTHER" id="PTHR38011:SF2">
    <property type="entry name" value="BIFUNCTIONAL DEAMINASE-REDUCTASE DOMAIN PROTEIN"/>
    <property type="match status" value="1"/>
</dbReference>
<dbReference type="AlphaFoldDB" id="A0A1I3E247"/>
<evidence type="ECO:0000313" key="3">
    <source>
        <dbReference type="Proteomes" id="UP000198649"/>
    </source>
</evidence>